<organism evidence="2 3">
    <name type="scientific">Microctonus aethiopoides</name>
    <dbReference type="NCBI Taxonomy" id="144406"/>
    <lineage>
        <taxon>Eukaryota</taxon>
        <taxon>Metazoa</taxon>
        <taxon>Ecdysozoa</taxon>
        <taxon>Arthropoda</taxon>
        <taxon>Hexapoda</taxon>
        <taxon>Insecta</taxon>
        <taxon>Pterygota</taxon>
        <taxon>Neoptera</taxon>
        <taxon>Endopterygota</taxon>
        <taxon>Hymenoptera</taxon>
        <taxon>Apocrita</taxon>
        <taxon>Ichneumonoidea</taxon>
        <taxon>Braconidae</taxon>
        <taxon>Euphorinae</taxon>
        <taxon>Microctonus</taxon>
    </lineage>
</organism>
<feature type="compositionally biased region" description="Pro residues" evidence="1">
    <location>
        <begin position="65"/>
        <end position="76"/>
    </location>
</feature>
<dbReference type="EMBL" id="JAQQBS010000954">
    <property type="protein sequence ID" value="KAK0169220.1"/>
    <property type="molecule type" value="Genomic_DNA"/>
</dbReference>
<gene>
    <name evidence="2" type="ORF">PV328_012326</name>
</gene>
<sequence length="104" mass="11470">RSKDLRRRRGRVSTTEVTGNQALGVRLVPVRNLALNKFSFVFLLTPPSIPTASSSPAIPTASPSPSIPPASTPSTPPLMAEEKRPKRWARGPRQNKRAPYWLDN</sequence>
<reference evidence="2" key="2">
    <citation type="submission" date="2023-03" db="EMBL/GenBank/DDBJ databases">
        <authorList>
            <person name="Inwood S.N."/>
            <person name="Skelly J.G."/>
            <person name="Guhlin J."/>
            <person name="Harrop T.W.R."/>
            <person name="Goldson S.G."/>
            <person name="Dearden P.K."/>
        </authorList>
    </citation>
    <scope>NUCLEOTIDE SEQUENCE</scope>
    <source>
        <strain evidence="2">Irish</strain>
        <tissue evidence="2">Whole body</tissue>
    </source>
</reference>
<name>A0AA39FGS5_9HYME</name>
<feature type="non-terminal residue" evidence="2">
    <location>
        <position position="104"/>
    </location>
</feature>
<protein>
    <submittedName>
        <fullName evidence="2">Uncharacterized protein</fullName>
    </submittedName>
</protein>
<dbReference type="AlphaFoldDB" id="A0AA39FGS5"/>
<dbReference type="Proteomes" id="UP001168990">
    <property type="component" value="Unassembled WGS sequence"/>
</dbReference>
<accession>A0AA39FGS5</accession>
<keyword evidence="3" id="KW-1185">Reference proteome</keyword>
<feature type="compositionally biased region" description="Basic residues" evidence="1">
    <location>
        <begin position="85"/>
        <end position="96"/>
    </location>
</feature>
<evidence type="ECO:0000256" key="1">
    <source>
        <dbReference type="SAM" id="MobiDB-lite"/>
    </source>
</evidence>
<feature type="region of interest" description="Disordered" evidence="1">
    <location>
        <begin position="51"/>
        <end position="104"/>
    </location>
</feature>
<feature type="compositionally biased region" description="Low complexity" evidence="1">
    <location>
        <begin position="51"/>
        <end position="64"/>
    </location>
</feature>
<reference evidence="2" key="1">
    <citation type="journal article" date="2023" name="bioRxiv">
        <title>Scaffold-level genome assemblies of two parasitoid biocontrol wasps reveal the parthenogenesis mechanism and an associated novel virus.</title>
        <authorList>
            <person name="Inwood S."/>
            <person name="Skelly J."/>
            <person name="Guhlin J."/>
            <person name="Harrop T."/>
            <person name="Goldson S."/>
            <person name="Dearden P."/>
        </authorList>
    </citation>
    <scope>NUCLEOTIDE SEQUENCE</scope>
    <source>
        <strain evidence="2">Irish</strain>
        <tissue evidence="2">Whole body</tissue>
    </source>
</reference>
<evidence type="ECO:0000313" key="2">
    <source>
        <dbReference type="EMBL" id="KAK0169220.1"/>
    </source>
</evidence>
<proteinExistence type="predicted"/>
<evidence type="ECO:0000313" key="3">
    <source>
        <dbReference type="Proteomes" id="UP001168990"/>
    </source>
</evidence>
<comment type="caution">
    <text evidence="2">The sequence shown here is derived from an EMBL/GenBank/DDBJ whole genome shotgun (WGS) entry which is preliminary data.</text>
</comment>